<organism evidence="1 2">
    <name type="scientific">Phocaeicola vulgatus</name>
    <name type="common">Bacteroides vulgatus</name>
    <dbReference type="NCBI Taxonomy" id="821"/>
    <lineage>
        <taxon>Bacteria</taxon>
        <taxon>Pseudomonadati</taxon>
        <taxon>Bacteroidota</taxon>
        <taxon>Bacteroidia</taxon>
        <taxon>Bacteroidales</taxon>
        <taxon>Bacteroidaceae</taxon>
        <taxon>Phocaeicola</taxon>
    </lineage>
</organism>
<protein>
    <submittedName>
        <fullName evidence="1">Sulfide:quinone reductase</fullName>
    </submittedName>
</protein>
<reference evidence="1 2" key="1">
    <citation type="journal article" date="2019" name="Nat. Med.">
        <title>A library of human gut bacterial isolates paired with longitudinal multiomics data enables mechanistic microbiome research.</title>
        <authorList>
            <person name="Poyet M."/>
            <person name="Groussin M."/>
            <person name="Gibbons S.M."/>
            <person name="Avila-Pacheco J."/>
            <person name="Jiang X."/>
            <person name="Kearney S.M."/>
            <person name="Perrotta A.R."/>
            <person name="Berdy B."/>
            <person name="Zhao S."/>
            <person name="Lieberman T.D."/>
            <person name="Swanson P.K."/>
            <person name="Smith M."/>
            <person name="Roesemann S."/>
            <person name="Alexander J.E."/>
            <person name="Rich S.A."/>
            <person name="Livny J."/>
            <person name="Vlamakis H."/>
            <person name="Clish C."/>
            <person name="Bullock K."/>
            <person name="Deik A."/>
            <person name="Scott J."/>
            <person name="Pierce K.A."/>
            <person name="Xavier R.J."/>
            <person name="Alm E.J."/>
        </authorList>
    </citation>
    <scope>NUCLEOTIDE SEQUENCE [LARGE SCALE GENOMIC DNA]</scope>
    <source>
        <strain evidence="1 2">BIOML-A9</strain>
    </source>
</reference>
<evidence type="ECO:0000313" key="2">
    <source>
        <dbReference type="Proteomes" id="UP000470332"/>
    </source>
</evidence>
<gene>
    <name evidence="1" type="ORF">GAS37_06950</name>
</gene>
<name>A0A7J5G7Y9_PHOVU</name>
<proteinExistence type="predicted"/>
<sequence length="106" mass="12496">MDYKDFSGETISEQDKAFAQEFANFVNGRMCSAERTGRELTRAHRYLQQQMFKVCIGFMRQLALNYQKGCYDERNKWASHLAAMAYDRLTEDNLIYAPEYTNVKKQ</sequence>
<dbReference type="Proteomes" id="UP000470332">
    <property type="component" value="Unassembled WGS sequence"/>
</dbReference>
<accession>A0A7J5G7Y9</accession>
<dbReference type="AlphaFoldDB" id="A0A7J5G7Y9"/>
<dbReference type="EMBL" id="WCXA01000011">
    <property type="protein sequence ID" value="KAB3863675.1"/>
    <property type="molecule type" value="Genomic_DNA"/>
</dbReference>
<comment type="caution">
    <text evidence="1">The sequence shown here is derived from an EMBL/GenBank/DDBJ whole genome shotgun (WGS) entry which is preliminary data.</text>
</comment>
<evidence type="ECO:0000313" key="1">
    <source>
        <dbReference type="EMBL" id="KAB3863675.1"/>
    </source>
</evidence>